<dbReference type="GO" id="GO:0046872">
    <property type="term" value="F:metal ion binding"/>
    <property type="evidence" value="ECO:0007669"/>
    <property type="project" value="UniProtKB-KW"/>
</dbReference>
<protein>
    <recommendedName>
        <fullName evidence="8">G domain-containing protein</fullName>
    </recommendedName>
</protein>
<feature type="region of interest" description="Disordered" evidence="6">
    <location>
        <begin position="577"/>
        <end position="617"/>
    </location>
</feature>
<evidence type="ECO:0000256" key="3">
    <source>
        <dbReference type="ARBA" id="ARBA00023134"/>
    </source>
</evidence>
<evidence type="ECO:0000256" key="1">
    <source>
        <dbReference type="ARBA" id="ARBA00022723"/>
    </source>
</evidence>
<dbReference type="PRINTS" id="PR00318">
    <property type="entry name" value="GPROTEINA"/>
</dbReference>
<evidence type="ECO:0000256" key="4">
    <source>
        <dbReference type="ARBA" id="ARBA00023224"/>
    </source>
</evidence>
<dbReference type="GO" id="GO:0003924">
    <property type="term" value="F:GTPase activity"/>
    <property type="evidence" value="ECO:0007669"/>
    <property type="project" value="InterPro"/>
</dbReference>
<dbReference type="GO" id="GO:0005834">
    <property type="term" value="C:heterotrimeric G-protein complex"/>
    <property type="evidence" value="ECO:0007669"/>
    <property type="project" value="TreeGrafter"/>
</dbReference>
<dbReference type="Gene3D" id="1.10.400.10">
    <property type="entry name" value="GI Alpha 1, domain 2-like"/>
    <property type="match status" value="1"/>
</dbReference>
<evidence type="ECO:0000256" key="2">
    <source>
        <dbReference type="ARBA" id="ARBA00022741"/>
    </source>
</evidence>
<keyword evidence="1" id="KW-0479">Metal-binding</keyword>
<keyword evidence="4" id="KW-0807">Transducer</keyword>
<keyword evidence="3 5" id="KW-0342">GTP-binding</keyword>
<dbReference type="GO" id="GO:0007188">
    <property type="term" value="P:adenylate cyclase-modulating G protein-coupled receptor signaling pathway"/>
    <property type="evidence" value="ECO:0007669"/>
    <property type="project" value="TreeGrafter"/>
</dbReference>
<feature type="binding site" evidence="5">
    <location>
        <begin position="530"/>
        <end position="533"/>
    </location>
    <ligand>
        <name>GTP</name>
        <dbReference type="ChEBI" id="CHEBI:37565"/>
    </ligand>
</feature>
<dbReference type="PANTHER" id="PTHR10218:SF302">
    <property type="entry name" value="GUANINE NUCLEOTIDE-BINDING PROTEIN ALPHA-5 SUBUNIT"/>
    <property type="match status" value="1"/>
</dbReference>
<dbReference type="GO" id="GO:0031683">
    <property type="term" value="F:G-protein beta/gamma-subunit complex binding"/>
    <property type="evidence" value="ECO:0007669"/>
    <property type="project" value="InterPro"/>
</dbReference>
<sequence length="648" mass="74396">MQRAMQLQRHKGLKRRMRNYGDQWFEYLGGDINLLNKTAKLILTLKERHSRDSKKDGYTKQVRNLFRELEPLVEGGAFLSIIKDGRDNIPESLIRKMIKHFACHKHTSDSRRKIFKPFEAVRARRQTRRQRQEHLERLGVRTSSNSPTRRVPTNVFIAGTAQSGKSTILNQIRLIGKQGLLRDMYRGKWVDSICRNFTNLLFHARRLSSQGLVSMGRRSSESSWDEEGYRLVTTNGSEVELQNSVSLLSIEKMLHSESRTKDLTLLTAAKSAVLEVFSLDRKRREELQKTFTGSMNNIRAAKLNIEKIQNRRKEIISKSIIPKEIVKNWVSETLRWRFWVSPNLEGDVKKVEAFIADRIIGSTEVPKEITLSMDRLFHSPAIQRTLENRAEFQRNRLEPNVKYVLRKVRELGAQKRFVPSEQDILKIPARISDKTKIAAAMKVHSHVYTFQTLPQEGGSYGTKDVLLFVCDLEGFDHMLEHGRTSGLRDSAAKIQEEKRMTCKLKHQIEVFRELCEDETFKATSKVVALNKLDIFRKRIKQVPLSTIFPEFTGNPGDAEAAITFLCNQFVIVGKESRGHGMRRRTTQSTTPSMHSQASVMTTSRPSNPQNDIDSPRKRAMSSVEVVGLTATNRNSVVGILRRIIKSLD</sequence>
<dbReference type="SUPFAM" id="SSF47895">
    <property type="entry name" value="Transducin (alpha subunit), insertion domain"/>
    <property type="match status" value="1"/>
</dbReference>
<keyword evidence="2 5" id="KW-0547">Nucleotide-binding</keyword>
<dbReference type="PANTHER" id="PTHR10218">
    <property type="entry name" value="GTP-BINDING PROTEIN ALPHA SUBUNIT"/>
    <property type="match status" value="1"/>
</dbReference>
<dbReference type="GO" id="GO:0005525">
    <property type="term" value="F:GTP binding"/>
    <property type="evidence" value="ECO:0007669"/>
    <property type="project" value="UniProtKB-KW"/>
</dbReference>
<proteinExistence type="predicted"/>
<dbReference type="Pfam" id="PF00503">
    <property type="entry name" value="G-alpha"/>
    <property type="match status" value="1"/>
</dbReference>
<name>A0A7S0GQ72_9EUKA</name>
<dbReference type="InterPro" id="IPR001019">
    <property type="entry name" value="Gprotein_alpha_su"/>
</dbReference>
<dbReference type="SUPFAM" id="SSF52540">
    <property type="entry name" value="P-loop containing nucleoside triphosphate hydrolases"/>
    <property type="match status" value="1"/>
</dbReference>
<dbReference type="Gene3D" id="3.40.50.300">
    <property type="entry name" value="P-loop containing nucleotide triphosphate hydrolases"/>
    <property type="match status" value="1"/>
</dbReference>
<dbReference type="SMART" id="SM00275">
    <property type="entry name" value="G_alpha"/>
    <property type="match status" value="1"/>
</dbReference>
<evidence type="ECO:0000256" key="6">
    <source>
        <dbReference type="SAM" id="MobiDB-lite"/>
    </source>
</evidence>
<accession>A0A7S0GQ72</accession>
<dbReference type="InterPro" id="IPR027417">
    <property type="entry name" value="P-loop_NTPase"/>
</dbReference>
<dbReference type="GO" id="GO:0001664">
    <property type="term" value="F:G protein-coupled receptor binding"/>
    <property type="evidence" value="ECO:0007669"/>
    <property type="project" value="TreeGrafter"/>
</dbReference>
<dbReference type="GO" id="GO:0005737">
    <property type="term" value="C:cytoplasm"/>
    <property type="evidence" value="ECO:0007669"/>
    <property type="project" value="TreeGrafter"/>
</dbReference>
<evidence type="ECO:0000313" key="7">
    <source>
        <dbReference type="EMBL" id="CAD8433693.1"/>
    </source>
</evidence>
<dbReference type="AlphaFoldDB" id="A0A7S0GQ72"/>
<dbReference type="EMBL" id="HBEM01003883">
    <property type="protein sequence ID" value="CAD8433693.1"/>
    <property type="molecule type" value="Transcribed_RNA"/>
</dbReference>
<feature type="compositionally biased region" description="Polar residues" evidence="6">
    <location>
        <begin position="586"/>
        <end position="612"/>
    </location>
</feature>
<evidence type="ECO:0000256" key="5">
    <source>
        <dbReference type="PIRSR" id="PIRSR601019-1"/>
    </source>
</evidence>
<dbReference type="InterPro" id="IPR011025">
    <property type="entry name" value="GproteinA_insert"/>
</dbReference>
<evidence type="ECO:0008006" key="8">
    <source>
        <dbReference type="Google" id="ProtNLM"/>
    </source>
</evidence>
<gene>
    <name evidence="7" type="ORF">LAMO00422_LOCUS2717</name>
</gene>
<feature type="compositionally biased region" description="Basic and acidic residues" evidence="6">
    <location>
        <begin position="130"/>
        <end position="139"/>
    </location>
</feature>
<organism evidence="7">
    <name type="scientific">Amorphochlora amoebiformis</name>
    <dbReference type="NCBI Taxonomy" id="1561963"/>
    <lineage>
        <taxon>Eukaryota</taxon>
        <taxon>Sar</taxon>
        <taxon>Rhizaria</taxon>
        <taxon>Cercozoa</taxon>
        <taxon>Chlorarachniophyceae</taxon>
        <taxon>Amorphochlora</taxon>
    </lineage>
</organism>
<reference evidence="7" key="1">
    <citation type="submission" date="2021-01" db="EMBL/GenBank/DDBJ databases">
        <authorList>
            <person name="Corre E."/>
            <person name="Pelletier E."/>
            <person name="Niang G."/>
            <person name="Scheremetjew M."/>
            <person name="Finn R."/>
            <person name="Kale V."/>
            <person name="Holt S."/>
            <person name="Cochrane G."/>
            <person name="Meng A."/>
            <person name="Brown T."/>
            <person name="Cohen L."/>
        </authorList>
    </citation>
    <scope>NUCLEOTIDE SEQUENCE</scope>
    <source>
        <strain evidence="7">CCMP2058</strain>
    </source>
</reference>
<dbReference type="PROSITE" id="PS51882">
    <property type="entry name" value="G_ALPHA"/>
    <property type="match status" value="1"/>
</dbReference>
<feature type="region of interest" description="Disordered" evidence="6">
    <location>
        <begin position="123"/>
        <end position="151"/>
    </location>
</feature>